<dbReference type="Gene3D" id="1.25.40.20">
    <property type="entry name" value="Ankyrin repeat-containing domain"/>
    <property type="match status" value="1"/>
</dbReference>
<dbReference type="EMBL" id="MN740695">
    <property type="protein sequence ID" value="QHU08211.1"/>
    <property type="molecule type" value="Genomic_DNA"/>
</dbReference>
<organism evidence="1">
    <name type="scientific">viral metagenome</name>
    <dbReference type="NCBI Taxonomy" id="1070528"/>
    <lineage>
        <taxon>unclassified sequences</taxon>
        <taxon>metagenomes</taxon>
        <taxon>organismal metagenomes</taxon>
    </lineage>
</organism>
<dbReference type="Pfam" id="PF00023">
    <property type="entry name" value="Ank"/>
    <property type="match status" value="1"/>
</dbReference>
<dbReference type="AlphaFoldDB" id="A0A6C0JTH7"/>
<dbReference type="InterPro" id="IPR036770">
    <property type="entry name" value="Ankyrin_rpt-contain_sf"/>
</dbReference>
<name>A0A6C0JTH7_9ZZZZ</name>
<sequence length="155" mass="18076">MVDVNDDFRNSCRSGKTYKVKELLDNPDLDPMACDEYMWNGLDYACNNGHLEIVRLLLLDPRIDPSETENFALARAIFGERYNSNGETDNNSFSNRKCIDERYPEIVRLMLQDGRCSIPTWIAEIDYIRISEPVKQILDQYIFRLDGPIYNQNII</sequence>
<dbReference type="InterPro" id="IPR002110">
    <property type="entry name" value="Ankyrin_rpt"/>
</dbReference>
<accession>A0A6C0JTH7</accession>
<evidence type="ECO:0008006" key="2">
    <source>
        <dbReference type="Google" id="ProtNLM"/>
    </source>
</evidence>
<reference evidence="1" key="1">
    <citation type="journal article" date="2020" name="Nature">
        <title>Giant virus diversity and host interactions through global metagenomics.</title>
        <authorList>
            <person name="Schulz F."/>
            <person name="Roux S."/>
            <person name="Paez-Espino D."/>
            <person name="Jungbluth S."/>
            <person name="Walsh D.A."/>
            <person name="Denef V.J."/>
            <person name="McMahon K.D."/>
            <person name="Konstantinidis K.T."/>
            <person name="Eloe-Fadrosh E.A."/>
            <person name="Kyrpides N.C."/>
            <person name="Woyke T."/>
        </authorList>
    </citation>
    <scope>NUCLEOTIDE SEQUENCE</scope>
    <source>
        <strain evidence="1">GVMAG-S-1062768-28</strain>
    </source>
</reference>
<protein>
    <recommendedName>
        <fullName evidence="2">Ankyrin repeat protein</fullName>
    </recommendedName>
</protein>
<dbReference type="SUPFAM" id="SSF48403">
    <property type="entry name" value="Ankyrin repeat"/>
    <property type="match status" value="1"/>
</dbReference>
<evidence type="ECO:0000313" key="1">
    <source>
        <dbReference type="EMBL" id="QHU08211.1"/>
    </source>
</evidence>
<proteinExistence type="predicted"/>